<accession>A0A7G6VZZ8</accession>
<dbReference type="EMBL" id="CP060053">
    <property type="protein sequence ID" value="QNE07313.1"/>
    <property type="molecule type" value="Genomic_DNA"/>
</dbReference>
<dbReference type="GO" id="GO:0030246">
    <property type="term" value="F:carbohydrate binding"/>
    <property type="evidence" value="ECO:0007669"/>
    <property type="project" value="TreeGrafter"/>
</dbReference>
<dbReference type="GO" id="GO:0055085">
    <property type="term" value="P:transmembrane transport"/>
    <property type="evidence" value="ECO:0007669"/>
    <property type="project" value="InterPro"/>
</dbReference>
<dbReference type="PIRSF" id="PIRSF006470">
    <property type="entry name" value="DctB"/>
    <property type="match status" value="1"/>
</dbReference>
<dbReference type="Proteomes" id="UP000515297">
    <property type="component" value="Plasmid plas1"/>
</dbReference>
<geneLocation type="plasmid" evidence="2 3">
    <name>plas1</name>
</geneLocation>
<dbReference type="InterPro" id="IPR004682">
    <property type="entry name" value="TRAP_DctP"/>
</dbReference>
<dbReference type="CDD" id="cd13671">
    <property type="entry name" value="PBP2_TRAP_SBP_like_3"/>
    <property type="match status" value="1"/>
</dbReference>
<name>A0A7G6VZZ8_9SPHN</name>
<dbReference type="InterPro" id="IPR018389">
    <property type="entry name" value="DctP_fam"/>
</dbReference>
<evidence type="ECO:0000256" key="1">
    <source>
        <dbReference type="ARBA" id="ARBA00022729"/>
    </source>
</evidence>
<dbReference type="RefSeq" id="WP_185886013.1">
    <property type="nucleotide sequence ID" value="NZ_CP060053.1"/>
</dbReference>
<keyword evidence="1" id="KW-0732">Signal</keyword>
<dbReference type="Gene3D" id="3.40.190.170">
    <property type="entry name" value="Bacterial extracellular solute-binding protein, family 7"/>
    <property type="match status" value="1"/>
</dbReference>
<evidence type="ECO:0000313" key="2">
    <source>
        <dbReference type="EMBL" id="QNE07313.1"/>
    </source>
</evidence>
<dbReference type="PROSITE" id="PS51257">
    <property type="entry name" value="PROKAR_LIPOPROTEIN"/>
    <property type="match status" value="1"/>
</dbReference>
<protein>
    <submittedName>
        <fullName evidence="2">TRAP transporter substrate-binding protein</fullName>
    </submittedName>
</protein>
<evidence type="ECO:0000313" key="3">
    <source>
        <dbReference type="Proteomes" id="UP000515297"/>
    </source>
</evidence>
<dbReference type="AlphaFoldDB" id="A0A7G6VZZ8"/>
<organism evidence="2 3">
    <name type="scientific">Croceicoccus marinus</name>
    <dbReference type="NCBI Taxonomy" id="450378"/>
    <lineage>
        <taxon>Bacteria</taxon>
        <taxon>Pseudomonadati</taxon>
        <taxon>Pseudomonadota</taxon>
        <taxon>Alphaproteobacteria</taxon>
        <taxon>Sphingomonadales</taxon>
        <taxon>Erythrobacteraceae</taxon>
        <taxon>Croceicoccus</taxon>
    </lineage>
</organism>
<sequence length="350" mass="38394">MIHRLAISRRGLIAGGTAAAGLALTGCQPRLSGLFTGADTHPGDYPTVKAVEYMGQLLSERTGGRLGIKVFPGAQLGNERDTLEITSFGGIDFNRVNLAPLNSVEPLTIPPSLPFIFRSVPHMRRTLDGDIGDEILASFRKQGMIGLCFYDSGARSFYNTRRPVYTPEDMRGLKLRVPSSDLYLAMVNALGANAVPMPFDEVYSALAQGVIDGAENNWPSFESARHYEVARFMSLTQHLFTPEVLLMSKVSWDKLSQSDQQLIRQAARQSVDYMRRLWDARVKSARANIIAAGVEVNEVDNAAFAALMEPVWDDFLVTPQQRDIARRIVALGEQMSSDATAPSAPQETAS</sequence>
<reference evidence="2 3" key="1">
    <citation type="submission" date="2020-08" db="EMBL/GenBank/DDBJ databases">
        <authorList>
            <person name="Liu G."/>
            <person name="Sun C."/>
        </authorList>
    </citation>
    <scope>NUCLEOTIDE SEQUENCE [LARGE SCALE GENOMIC DNA]</scope>
    <source>
        <strain evidence="2 3">OT19</strain>
        <plasmid evidence="2 3">plas1</plasmid>
    </source>
</reference>
<keyword evidence="2" id="KW-0614">Plasmid</keyword>
<dbReference type="Pfam" id="PF03480">
    <property type="entry name" value="DctP"/>
    <property type="match status" value="1"/>
</dbReference>
<gene>
    <name evidence="2" type="ORF">H4O24_15505</name>
</gene>
<dbReference type="PANTHER" id="PTHR33376:SF2">
    <property type="entry name" value="DICARBOXYLATE-BINDING PERIPLASMIC PROTEIN"/>
    <property type="match status" value="1"/>
</dbReference>
<dbReference type="GO" id="GO:0030288">
    <property type="term" value="C:outer membrane-bounded periplasmic space"/>
    <property type="evidence" value="ECO:0007669"/>
    <property type="project" value="InterPro"/>
</dbReference>
<dbReference type="NCBIfam" id="TIGR00787">
    <property type="entry name" value="dctP"/>
    <property type="match status" value="1"/>
</dbReference>
<dbReference type="InterPro" id="IPR038404">
    <property type="entry name" value="TRAP_DctP_sf"/>
</dbReference>
<dbReference type="PANTHER" id="PTHR33376">
    <property type="match status" value="1"/>
</dbReference>
<dbReference type="NCBIfam" id="NF037995">
    <property type="entry name" value="TRAP_S1"/>
    <property type="match status" value="1"/>
</dbReference>
<proteinExistence type="predicted"/>